<name>A0A1M7RKZ3_9ACTN</name>
<dbReference type="OrthoDB" id="5181013at2"/>
<dbReference type="PANTHER" id="PTHR38436:SF1">
    <property type="entry name" value="ESTER CYCLASE"/>
    <property type="match status" value="1"/>
</dbReference>
<evidence type="ECO:0000313" key="1">
    <source>
        <dbReference type="EMBL" id="SHN46934.1"/>
    </source>
</evidence>
<dbReference type="EMBL" id="FRCS01000019">
    <property type="protein sequence ID" value="SHN46934.1"/>
    <property type="molecule type" value="Genomic_DNA"/>
</dbReference>
<keyword evidence="2" id="KW-1185">Reference proteome</keyword>
<sequence>MTSAATADAVSRSIGLMADGTLDDLRAVIHPEARNREAAQEPPDCRGSGPEAFWATAQWLRSAFDDLAFTVDTVLVDGDLAATHGTMSGRHTGDFVIWTPDGRVERAFAPTGRRFEVHHAHFVRMRDGLIVEHWAVRDDQSQALQLGWIPPSPGYLLRCARATRRARRAAAA</sequence>
<dbReference type="RefSeq" id="WP_073264363.1">
    <property type="nucleotide sequence ID" value="NZ_FRCS01000019.1"/>
</dbReference>
<dbReference type="GO" id="GO:0030638">
    <property type="term" value="P:polyketide metabolic process"/>
    <property type="evidence" value="ECO:0007669"/>
    <property type="project" value="InterPro"/>
</dbReference>
<accession>A0A1M7RKZ3</accession>
<gene>
    <name evidence="1" type="ORF">SAMN05443668_11930</name>
</gene>
<dbReference type="Proteomes" id="UP000184440">
    <property type="component" value="Unassembled WGS sequence"/>
</dbReference>
<dbReference type="InterPro" id="IPR009959">
    <property type="entry name" value="Cyclase_SnoaL-like"/>
</dbReference>
<dbReference type="InterPro" id="IPR032710">
    <property type="entry name" value="NTF2-like_dom_sf"/>
</dbReference>
<dbReference type="AlphaFoldDB" id="A0A1M7RKZ3"/>
<evidence type="ECO:0000313" key="2">
    <source>
        <dbReference type="Proteomes" id="UP000184440"/>
    </source>
</evidence>
<organism evidence="1 2">
    <name type="scientific">Cryptosporangium aurantiacum</name>
    <dbReference type="NCBI Taxonomy" id="134849"/>
    <lineage>
        <taxon>Bacteria</taxon>
        <taxon>Bacillati</taxon>
        <taxon>Actinomycetota</taxon>
        <taxon>Actinomycetes</taxon>
        <taxon>Cryptosporangiales</taxon>
        <taxon>Cryptosporangiaceae</taxon>
        <taxon>Cryptosporangium</taxon>
    </lineage>
</organism>
<proteinExistence type="predicted"/>
<dbReference type="PANTHER" id="PTHR38436">
    <property type="entry name" value="POLYKETIDE CYCLASE SNOAL-LIKE DOMAIN"/>
    <property type="match status" value="1"/>
</dbReference>
<dbReference type="STRING" id="134849.SAMN05443668_11930"/>
<protein>
    <submittedName>
        <fullName evidence="1">SnoaL-like polyketide cyclase</fullName>
    </submittedName>
</protein>
<dbReference type="Gene3D" id="3.10.450.50">
    <property type="match status" value="1"/>
</dbReference>
<reference evidence="1 2" key="1">
    <citation type="submission" date="2016-11" db="EMBL/GenBank/DDBJ databases">
        <authorList>
            <person name="Jaros S."/>
            <person name="Januszkiewicz K."/>
            <person name="Wedrychowicz H."/>
        </authorList>
    </citation>
    <scope>NUCLEOTIDE SEQUENCE [LARGE SCALE GENOMIC DNA]</scope>
    <source>
        <strain evidence="1 2">DSM 46144</strain>
    </source>
</reference>
<dbReference type="SUPFAM" id="SSF54427">
    <property type="entry name" value="NTF2-like"/>
    <property type="match status" value="1"/>
</dbReference>
<dbReference type="Pfam" id="PF07366">
    <property type="entry name" value="SnoaL"/>
    <property type="match status" value="1"/>
</dbReference>